<evidence type="ECO:0000256" key="3">
    <source>
        <dbReference type="ARBA" id="ARBA00022723"/>
    </source>
</evidence>
<feature type="compositionally biased region" description="Basic residues" evidence="8">
    <location>
        <begin position="1"/>
        <end position="13"/>
    </location>
</feature>
<dbReference type="SUPFAM" id="SSF51658">
    <property type="entry name" value="Xylose isomerase-like"/>
    <property type="match status" value="1"/>
</dbReference>
<keyword evidence="6" id="KW-0862">Zinc</keyword>
<evidence type="ECO:0000256" key="4">
    <source>
        <dbReference type="ARBA" id="ARBA00022763"/>
    </source>
</evidence>
<feature type="compositionally biased region" description="Acidic residues" evidence="8">
    <location>
        <begin position="20"/>
        <end position="32"/>
    </location>
</feature>
<comment type="similarity">
    <text evidence="2">Belongs to the AP endonuclease 2 family.</text>
</comment>
<dbReference type="Pfam" id="PF01261">
    <property type="entry name" value="AP_endonuc_2"/>
    <property type="match status" value="1"/>
</dbReference>
<evidence type="ECO:0000256" key="2">
    <source>
        <dbReference type="ARBA" id="ARBA00005340"/>
    </source>
</evidence>
<evidence type="ECO:0000313" key="12">
    <source>
        <dbReference type="RefSeq" id="XP_032833547.1"/>
    </source>
</evidence>
<dbReference type="PANTHER" id="PTHR21445:SF0">
    <property type="entry name" value="APURINIC-APYRIMIDINIC ENDONUCLEASE"/>
    <property type="match status" value="1"/>
</dbReference>
<dbReference type="GeneID" id="116956161"/>
<dbReference type="KEGG" id="pmrn:116956161"/>
<dbReference type="PROSITE" id="PS00729">
    <property type="entry name" value="AP_NUCLEASE_F2_1"/>
    <property type="match status" value="1"/>
</dbReference>
<dbReference type="GO" id="GO:0008270">
    <property type="term" value="F:zinc ion binding"/>
    <property type="evidence" value="ECO:0007669"/>
    <property type="project" value="InterPro"/>
</dbReference>
<accession>A0AAJ7UE51</accession>
<organism evidence="10 13">
    <name type="scientific">Petromyzon marinus</name>
    <name type="common">Sea lamprey</name>
    <dbReference type="NCBI Taxonomy" id="7757"/>
    <lineage>
        <taxon>Eukaryota</taxon>
        <taxon>Metazoa</taxon>
        <taxon>Chordata</taxon>
        <taxon>Craniata</taxon>
        <taxon>Vertebrata</taxon>
        <taxon>Cyclostomata</taxon>
        <taxon>Hyperoartia</taxon>
        <taxon>Petromyzontiformes</taxon>
        <taxon>Petromyzontidae</taxon>
        <taxon>Petromyzon</taxon>
    </lineage>
</organism>
<evidence type="ECO:0000313" key="13">
    <source>
        <dbReference type="RefSeq" id="XP_032833550.1"/>
    </source>
</evidence>
<dbReference type="InterPro" id="IPR001719">
    <property type="entry name" value="AP_endonuc_2"/>
</dbReference>
<evidence type="ECO:0000259" key="9">
    <source>
        <dbReference type="Pfam" id="PF01261"/>
    </source>
</evidence>
<dbReference type="InterPro" id="IPR018246">
    <property type="entry name" value="AP_endonuc_F2_Zn_BS"/>
</dbReference>
<dbReference type="PANTHER" id="PTHR21445">
    <property type="entry name" value="ENDONUCLEASE IV ENDODEOXYRIBONUCLEASE IV"/>
    <property type="match status" value="1"/>
</dbReference>
<protein>
    <submittedName>
        <fullName evidence="11 12">Probable endonuclease 4 isoform X1</fullName>
    </submittedName>
</protein>
<dbReference type="GO" id="GO:0003677">
    <property type="term" value="F:DNA binding"/>
    <property type="evidence" value="ECO:0007669"/>
    <property type="project" value="InterPro"/>
</dbReference>
<dbReference type="SMART" id="SM00518">
    <property type="entry name" value="AP2Ec"/>
    <property type="match status" value="1"/>
</dbReference>
<feature type="region of interest" description="Disordered" evidence="8">
    <location>
        <begin position="1"/>
        <end position="150"/>
    </location>
</feature>
<dbReference type="CDD" id="cd00019">
    <property type="entry name" value="AP2Ec"/>
    <property type="match status" value="1"/>
</dbReference>
<dbReference type="HAMAP" id="MF_00152">
    <property type="entry name" value="Nfo"/>
    <property type="match status" value="1"/>
</dbReference>
<dbReference type="NCBIfam" id="NF002199">
    <property type="entry name" value="PRK01060.1-4"/>
    <property type="match status" value="1"/>
</dbReference>
<keyword evidence="10" id="KW-1185">Reference proteome</keyword>
<keyword evidence="7" id="KW-0234">DNA repair</keyword>
<keyword evidence="5" id="KW-0378">Hydrolase</keyword>
<comment type="cofactor">
    <cofactor evidence="1">
        <name>Zn(2+)</name>
        <dbReference type="ChEBI" id="CHEBI:29105"/>
    </cofactor>
</comment>
<dbReference type="GO" id="GO:0006284">
    <property type="term" value="P:base-excision repair"/>
    <property type="evidence" value="ECO:0007669"/>
    <property type="project" value="TreeGrafter"/>
</dbReference>
<dbReference type="PROSITE" id="PS00730">
    <property type="entry name" value="AP_NUCLEASE_F2_2"/>
    <property type="match status" value="1"/>
</dbReference>
<proteinExistence type="inferred from homology"/>
<dbReference type="GO" id="GO:0003906">
    <property type="term" value="F:DNA-(apurinic or apyrimidinic site) endonuclease activity"/>
    <property type="evidence" value="ECO:0007669"/>
    <property type="project" value="TreeGrafter"/>
</dbReference>
<evidence type="ECO:0000313" key="11">
    <source>
        <dbReference type="RefSeq" id="XP_032833542.1"/>
    </source>
</evidence>
<dbReference type="PROSITE" id="PS00731">
    <property type="entry name" value="AP_NUCLEASE_F2_3"/>
    <property type="match status" value="1"/>
</dbReference>
<dbReference type="AlphaFoldDB" id="A0AAJ7UE51"/>
<dbReference type="FunFam" id="3.20.20.150:FF:000001">
    <property type="entry name" value="Probable endonuclease 4"/>
    <property type="match status" value="1"/>
</dbReference>
<dbReference type="InterPro" id="IPR036237">
    <property type="entry name" value="Xyl_isomerase-like_sf"/>
</dbReference>
<dbReference type="InterPro" id="IPR013022">
    <property type="entry name" value="Xyl_isomerase-like_TIM-brl"/>
</dbReference>
<evidence type="ECO:0000256" key="8">
    <source>
        <dbReference type="SAM" id="MobiDB-lite"/>
    </source>
</evidence>
<dbReference type="RefSeq" id="XP_032833550.1">
    <property type="nucleotide sequence ID" value="XM_032977659.1"/>
</dbReference>
<dbReference type="PROSITE" id="PS51432">
    <property type="entry name" value="AP_NUCLEASE_F2_4"/>
    <property type="match status" value="1"/>
</dbReference>
<name>A0AAJ7UE51_PETMA</name>
<keyword evidence="4" id="KW-0227">DNA damage</keyword>
<dbReference type="GO" id="GO:0008081">
    <property type="term" value="F:phosphoric diester hydrolase activity"/>
    <property type="evidence" value="ECO:0007669"/>
    <property type="project" value="TreeGrafter"/>
</dbReference>
<dbReference type="Gene3D" id="3.20.20.150">
    <property type="entry name" value="Divalent-metal-dependent TIM barrel enzymes"/>
    <property type="match status" value="1"/>
</dbReference>
<evidence type="ECO:0000256" key="5">
    <source>
        <dbReference type="ARBA" id="ARBA00022801"/>
    </source>
</evidence>
<keyword evidence="11 12" id="KW-0255">Endonuclease</keyword>
<reference evidence="11 12" key="1">
    <citation type="submission" date="2025-04" db="UniProtKB">
        <authorList>
            <consortium name="RefSeq"/>
        </authorList>
    </citation>
    <scope>IDENTIFICATION</scope>
    <source>
        <tissue evidence="11 12">Sperm</tissue>
    </source>
</reference>
<keyword evidence="11 12" id="KW-0540">Nuclease</keyword>
<dbReference type="Proteomes" id="UP001318040">
    <property type="component" value="Chromosome 3"/>
</dbReference>
<evidence type="ECO:0000256" key="6">
    <source>
        <dbReference type="ARBA" id="ARBA00022833"/>
    </source>
</evidence>
<dbReference type="GO" id="GO:0005739">
    <property type="term" value="C:mitochondrion"/>
    <property type="evidence" value="ECO:0007669"/>
    <property type="project" value="TreeGrafter"/>
</dbReference>
<dbReference type="RefSeq" id="XP_032833547.1">
    <property type="nucleotide sequence ID" value="XM_032977656.1"/>
</dbReference>
<gene>
    <name evidence="11 12 13" type="primary">LOC116956161</name>
</gene>
<feature type="domain" description="Xylose isomerase-like TIM barrel" evidence="9">
    <location>
        <begin position="173"/>
        <end position="433"/>
    </location>
</feature>
<keyword evidence="3" id="KW-0479">Metal-binding</keyword>
<evidence type="ECO:0000313" key="10">
    <source>
        <dbReference type="Proteomes" id="UP001318040"/>
    </source>
</evidence>
<evidence type="ECO:0000256" key="1">
    <source>
        <dbReference type="ARBA" id="ARBA00001947"/>
    </source>
</evidence>
<dbReference type="RefSeq" id="XP_032833542.1">
    <property type="nucleotide sequence ID" value="XM_032977651.1"/>
</dbReference>
<sequence>MPRGAKRPSRRGRGGLCLGGDDDEDEEEEEGTEVVRKTRRSKQPRGGDDDEAKEVQNNADTEKEVEGTSSEEVTEMRRSAGRKRRGTNKDTVAPKKPRKRRATQAAHDPVEAPVKGLGRKTTKTETGSPSQPKADVSVGPMLGASGGNSAGRGSHKFVGGHMSISGGLWKAVEESAQLGARAFGLFLTSQRTWHTKPLDPCDAQRFRETCKQLGFTPDHIVPHGSYLLNCGSPSTETFEKSRAALVSELQRCEKLGLVLYNFHPGSSCGQGSTDACLERIASAINYAHERTRGVVTVIENMCGQGHTVGGQFEELRGIIDLVADQSRIGVCLDTCHAFAAGYDVSSQEGVQHTLDEFHRIVGLKFLKAVHLNDSKGKLGCHLDRHENVGRGHIGLEGFRAIMNAPQLDHLPMILETPGSPSFGYEEEIALLYSLCR</sequence>
<dbReference type="NCBIfam" id="TIGR00587">
    <property type="entry name" value="nfo"/>
    <property type="match status" value="1"/>
</dbReference>
<evidence type="ECO:0000256" key="7">
    <source>
        <dbReference type="ARBA" id="ARBA00023204"/>
    </source>
</evidence>
<dbReference type="GO" id="GO:0005634">
    <property type="term" value="C:nucleus"/>
    <property type="evidence" value="ECO:0007669"/>
    <property type="project" value="TreeGrafter"/>
</dbReference>